<keyword evidence="1" id="KW-0805">Transcription regulation</keyword>
<dbReference type="InterPro" id="IPR001647">
    <property type="entry name" value="HTH_TetR"/>
</dbReference>
<dbReference type="EMBL" id="JBHSYM010000016">
    <property type="protein sequence ID" value="MFC7011648.1"/>
    <property type="molecule type" value="Genomic_DNA"/>
</dbReference>
<keyword evidence="7" id="KW-1185">Reference proteome</keyword>
<dbReference type="PANTHER" id="PTHR47506">
    <property type="entry name" value="TRANSCRIPTIONAL REGULATORY PROTEIN"/>
    <property type="match status" value="1"/>
</dbReference>
<protein>
    <submittedName>
        <fullName evidence="6">TetR/AcrR family transcriptional regulator</fullName>
    </submittedName>
</protein>
<name>A0ABW2DV95_9ACTN</name>
<feature type="DNA-binding region" description="H-T-H motif" evidence="4">
    <location>
        <begin position="24"/>
        <end position="43"/>
    </location>
</feature>
<evidence type="ECO:0000256" key="3">
    <source>
        <dbReference type="ARBA" id="ARBA00023163"/>
    </source>
</evidence>
<comment type="caution">
    <text evidence="6">The sequence shown here is derived from an EMBL/GenBank/DDBJ whole genome shotgun (WGS) entry which is preliminary data.</text>
</comment>
<evidence type="ECO:0000313" key="6">
    <source>
        <dbReference type="EMBL" id="MFC7011648.1"/>
    </source>
</evidence>
<organism evidence="6 7">
    <name type="scientific">Streptomyces viridiviolaceus</name>
    <dbReference type="NCBI Taxonomy" id="68282"/>
    <lineage>
        <taxon>Bacteria</taxon>
        <taxon>Bacillati</taxon>
        <taxon>Actinomycetota</taxon>
        <taxon>Actinomycetes</taxon>
        <taxon>Kitasatosporales</taxon>
        <taxon>Streptomycetaceae</taxon>
        <taxon>Streptomyces</taxon>
    </lineage>
</organism>
<keyword evidence="2 4" id="KW-0238">DNA-binding</keyword>
<dbReference type="Pfam" id="PF00440">
    <property type="entry name" value="TetR_N"/>
    <property type="match status" value="1"/>
</dbReference>
<evidence type="ECO:0000256" key="4">
    <source>
        <dbReference type="PROSITE-ProRule" id="PRU00335"/>
    </source>
</evidence>
<accession>A0ABW2DV95</accession>
<dbReference type="InterPro" id="IPR009057">
    <property type="entry name" value="Homeodomain-like_sf"/>
</dbReference>
<sequence>MASKRDWLEEGLRILSEDGAPALTIERLSTRLGLTKGSFYHHFKGMAGFRADLLAHYEDEHTNRYIADAERAGEAAGAKVGRLLELVLEDKAASDGLEIAMRAWALQDAEARALQERVDRVRVDYLESLVRGLAPAQRDPRPAARLLYLLWVGAQQLVPPMPAEELREIYLLALRSVERNEGP</sequence>
<feature type="domain" description="HTH tetR-type" evidence="5">
    <location>
        <begin position="1"/>
        <end position="61"/>
    </location>
</feature>
<dbReference type="RefSeq" id="WP_189879856.1">
    <property type="nucleotide sequence ID" value="NZ_BMWA01000036.1"/>
</dbReference>
<reference evidence="7" key="1">
    <citation type="journal article" date="2019" name="Int. J. Syst. Evol. Microbiol.">
        <title>The Global Catalogue of Microorganisms (GCM) 10K type strain sequencing project: providing services to taxonomists for standard genome sequencing and annotation.</title>
        <authorList>
            <consortium name="The Broad Institute Genomics Platform"/>
            <consortium name="The Broad Institute Genome Sequencing Center for Infectious Disease"/>
            <person name="Wu L."/>
            <person name="Ma J."/>
        </authorList>
    </citation>
    <scope>NUCLEOTIDE SEQUENCE [LARGE SCALE GENOMIC DNA]</scope>
    <source>
        <strain evidence="7">JCM 4855</strain>
    </source>
</reference>
<evidence type="ECO:0000259" key="5">
    <source>
        <dbReference type="PROSITE" id="PS50977"/>
    </source>
</evidence>
<evidence type="ECO:0000256" key="1">
    <source>
        <dbReference type="ARBA" id="ARBA00023015"/>
    </source>
</evidence>
<evidence type="ECO:0000313" key="7">
    <source>
        <dbReference type="Proteomes" id="UP001596409"/>
    </source>
</evidence>
<dbReference type="Proteomes" id="UP001596409">
    <property type="component" value="Unassembled WGS sequence"/>
</dbReference>
<proteinExistence type="predicted"/>
<dbReference type="PROSITE" id="PS50977">
    <property type="entry name" value="HTH_TETR_2"/>
    <property type="match status" value="1"/>
</dbReference>
<gene>
    <name evidence="6" type="ORF">ACFQMH_08015</name>
</gene>
<dbReference type="Gene3D" id="1.10.357.10">
    <property type="entry name" value="Tetracycline Repressor, domain 2"/>
    <property type="match status" value="1"/>
</dbReference>
<evidence type="ECO:0000256" key="2">
    <source>
        <dbReference type="ARBA" id="ARBA00023125"/>
    </source>
</evidence>
<dbReference type="PANTHER" id="PTHR47506:SF1">
    <property type="entry name" value="HTH-TYPE TRANSCRIPTIONAL REGULATOR YJDC"/>
    <property type="match status" value="1"/>
</dbReference>
<dbReference type="SUPFAM" id="SSF46689">
    <property type="entry name" value="Homeodomain-like"/>
    <property type="match status" value="1"/>
</dbReference>
<keyword evidence="3" id="KW-0804">Transcription</keyword>